<reference evidence="2 3" key="1">
    <citation type="submission" date="2014-11" db="EMBL/GenBank/DDBJ databases">
        <authorList>
            <person name="Park G.-S."/>
            <person name="Hong S.-J."/>
            <person name="Jung B.K."/>
            <person name="Khan A.R."/>
            <person name="Kwak Y."/>
            <person name="Shin J.-H."/>
        </authorList>
    </citation>
    <scope>NUCLEOTIDE SEQUENCE [LARGE SCALE GENOMIC DNA]</scope>
    <source>
        <strain evidence="2 3">DSM 27622</strain>
    </source>
</reference>
<protein>
    <submittedName>
        <fullName evidence="2">GNAT family acetyltraansferase</fullName>
    </submittedName>
</protein>
<dbReference type="PROSITE" id="PS51186">
    <property type="entry name" value="GNAT"/>
    <property type="match status" value="1"/>
</dbReference>
<dbReference type="KEGG" id="cgn:OK18_08525"/>
<evidence type="ECO:0000259" key="1">
    <source>
        <dbReference type="PROSITE" id="PS51186"/>
    </source>
</evidence>
<name>A0A0G3M0G6_CHRGL</name>
<proteinExistence type="predicted"/>
<accession>A0A0G3M0G6</accession>
<gene>
    <name evidence="2" type="ORF">OK18_08525</name>
</gene>
<feature type="domain" description="N-acetyltransferase" evidence="1">
    <location>
        <begin position="7"/>
        <end position="168"/>
    </location>
</feature>
<evidence type="ECO:0000313" key="2">
    <source>
        <dbReference type="EMBL" id="AKK72661.1"/>
    </source>
</evidence>
<dbReference type="InterPro" id="IPR000182">
    <property type="entry name" value="GNAT_dom"/>
</dbReference>
<dbReference type="RefSeq" id="WP_050021938.1">
    <property type="nucleotide sequence ID" value="NZ_CP009928.1"/>
</dbReference>
<dbReference type="AlphaFoldDB" id="A0A0G3M0G6"/>
<organism evidence="2 3">
    <name type="scientific">Chryseobacterium gallinarum</name>
    <dbReference type="NCBI Taxonomy" id="1324352"/>
    <lineage>
        <taxon>Bacteria</taxon>
        <taxon>Pseudomonadati</taxon>
        <taxon>Bacteroidota</taxon>
        <taxon>Flavobacteriia</taxon>
        <taxon>Flavobacteriales</taxon>
        <taxon>Weeksellaceae</taxon>
        <taxon>Chryseobacterium group</taxon>
        <taxon>Chryseobacterium</taxon>
    </lineage>
</organism>
<evidence type="ECO:0000313" key="3">
    <source>
        <dbReference type="Proteomes" id="UP000035213"/>
    </source>
</evidence>
<sequence>MIATERLIVRRPAKEDFEKFFEINHDPQTNIYNPGGPMSFEKAESTFARMLDHWEIHNFGGWAIVEKDHPDNIIGFGGLSYKLYGEEEKLNLGYRFASRAWGKGYATEFAKKAIEYGLNEKNKEEIFAIVRPGNIASVKVLEKAGMIRIGTLNDVPGQPESLVYRIQK</sequence>
<dbReference type="InterPro" id="IPR051531">
    <property type="entry name" value="N-acetyltransferase"/>
</dbReference>
<dbReference type="Proteomes" id="UP000035213">
    <property type="component" value="Chromosome"/>
</dbReference>
<dbReference type="InterPro" id="IPR016181">
    <property type="entry name" value="Acyl_CoA_acyltransferase"/>
</dbReference>
<dbReference type="PANTHER" id="PTHR43792">
    <property type="entry name" value="GNAT FAMILY, PUTATIVE (AFU_ORTHOLOGUE AFUA_3G00765)-RELATED-RELATED"/>
    <property type="match status" value="1"/>
</dbReference>
<dbReference type="GO" id="GO:0016747">
    <property type="term" value="F:acyltransferase activity, transferring groups other than amino-acyl groups"/>
    <property type="evidence" value="ECO:0007669"/>
    <property type="project" value="InterPro"/>
</dbReference>
<dbReference type="OrthoDB" id="9788916at2"/>
<dbReference type="Gene3D" id="3.40.630.30">
    <property type="match status" value="1"/>
</dbReference>
<dbReference type="Pfam" id="PF13302">
    <property type="entry name" value="Acetyltransf_3"/>
    <property type="match status" value="1"/>
</dbReference>
<dbReference type="STRING" id="1324352.OK18_08525"/>
<dbReference type="PANTHER" id="PTHR43792:SF1">
    <property type="entry name" value="N-ACETYLTRANSFERASE DOMAIN-CONTAINING PROTEIN"/>
    <property type="match status" value="1"/>
</dbReference>
<dbReference type="SUPFAM" id="SSF55729">
    <property type="entry name" value="Acyl-CoA N-acyltransferases (Nat)"/>
    <property type="match status" value="1"/>
</dbReference>
<dbReference type="PATRIC" id="fig|1324352.5.peg.1786"/>
<dbReference type="EMBL" id="CP009928">
    <property type="protein sequence ID" value="AKK72661.1"/>
    <property type="molecule type" value="Genomic_DNA"/>
</dbReference>